<evidence type="ECO:0000256" key="3">
    <source>
        <dbReference type="ARBA" id="ARBA00022605"/>
    </source>
</evidence>
<gene>
    <name evidence="8 11" type="primary">aroE</name>
    <name evidence="11" type="ORF">CleRT_00740</name>
</gene>
<feature type="binding site" evidence="8">
    <location>
        <position position="215"/>
    </location>
    <ligand>
        <name>NADP(+)</name>
        <dbReference type="ChEBI" id="CHEBI:58349"/>
    </ligand>
</feature>
<name>A0ABM5UTA7_9COXI</name>
<evidence type="ECO:0000256" key="4">
    <source>
        <dbReference type="ARBA" id="ARBA00022857"/>
    </source>
</evidence>
<evidence type="ECO:0000256" key="1">
    <source>
        <dbReference type="ARBA" id="ARBA00004871"/>
    </source>
</evidence>
<keyword evidence="5 8" id="KW-0560">Oxidoreductase</keyword>
<dbReference type="Gene3D" id="3.40.50.10860">
    <property type="entry name" value="Leucine Dehydrogenase, chain A, domain 1"/>
    <property type="match status" value="1"/>
</dbReference>
<evidence type="ECO:0000259" key="9">
    <source>
        <dbReference type="Pfam" id="PF01488"/>
    </source>
</evidence>
<feature type="domain" description="Shikimate dehydrogenase substrate binding N-terminal" evidence="10">
    <location>
        <begin position="6"/>
        <end position="85"/>
    </location>
</feature>
<dbReference type="Pfam" id="PF08501">
    <property type="entry name" value="Shikimate_dh_N"/>
    <property type="match status" value="1"/>
</dbReference>
<feature type="binding site" evidence="8">
    <location>
        <position position="61"/>
    </location>
    <ligand>
        <name>shikimate</name>
        <dbReference type="ChEBI" id="CHEBI:36208"/>
    </ligand>
</feature>
<dbReference type="InterPro" id="IPR036291">
    <property type="entry name" value="NAD(P)-bd_dom_sf"/>
</dbReference>
<feature type="binding site" evidence="8">
    <location>
        <begin position="127"/>
        <end position="131"/>
    </location>
    <ligand>
        <name>NADP(+)</name>
        <dbReference type="ChEBI" id="CHEBI:58349"/>
    </ligand>
</feature>
<evidence type="ECO:0000256" key="8">
    <source>
        <dbReference type="HAMAP-Rule" id="MF_00222"/>
    </source>
</evidence>
<comment type="caution">
    <text evidence="8">Lacks conserved residue(s) required for the propagation of feature annotation.</text>
</comment>
<comment type="similarity">
    <text evidence="8">Belongs to the shikimate dehydrogenase family.</text>
</comment>
<dbReference type="InterPro" id="IPR006151">
    <property type="entry name" value="Shikm_DH/Glu-tRNA_Rdtase"/>
</dbReference>
<dbReference type="EMBL" id="CP011126">
    <property type="protein sequence ID" value="AKQ33170.1"/>
    <property type="molecule type" value="Genomic_DNA"/>
</dbReference>
<dbReference type="InterPro" id="IPR022893">
    <property type="entry name" value="Shikimate_DH_fam"/>
</dbReference>
<comment type="subunit">
    <text evidence="8">Homodimer.</text>
</comment>
<dbReference type="Gene3D" id="3.40.50.720">
    <property type="entry name" value="NAD(P)-binding Rossmann-like Domain"/>
    <property type="match status" value="1"/>
</dbReference>
<dbReference type="CDD" id="cd01065">
    <property type="entry name" value="NAD_bind_Shikimate_DH"/>
    <property type="match status" value="1"/>
</dbReference>
<dbReference type="NCBIfam" id="NF001310">
    <property type="entry name" value="PRK00258.1-2"/>
    <property type="match status" value="1"/>
</dbReference>
<feature type="binding site" evidence="8">
    <location>
        <position position="217"/>
    </location>
    <ligand>
        <name>shikimate</name>
        <dbReference type="ChEBI" id="CHEBI:36208"/>
    </ligand>
</feature>
<dbReference type="SUPFAM" id="SSF53223">
    <property type="entry name" value="Aminoacid dehydrogenase-like, N-terminal domain"/>
    <property type="match status" value="1"/>
</dbReference>
<comment type="function">
    <text evidence="8">Involved in the biosynthesis of the chorismate, which leads to the biosynthesis of aromatic amino acids. Catalyzes the reversible NADPH linked reduction of 3-dehydroshikimate (DHSA) to yield shikimate (SA).</text>
</comment>
<dbReference type="PANTHER" id="PTHR21089:SF1">
    <property type="entry name" value="BIFUNCTIONAL 3-DEHYDROQUINATE DEHYDRATASE_SHIKIMATE DEHYDROGENASE, CHLOROPLASTIC"/>
    <property type="match status" value="1"/>
</dbReference>
<evidence type="ECO:0000256" key="7">
    <source>
        <dbReference type="ARBA" id="ARBA00049442"/>
    </source>
</evidence>
<dbReference type="NCBIfam" id="TIGR00507">
    <property type="entry name" value="aroE"/>
    <property type="match status" value="1"/>
</dbReference>
<organism evidence="11 12">
    <name type="scientific">Candidatus Coxiella mudrowiae</name>
    <dbReference type="NCBI Taxonomy" id="2054173"/>
    <lineage>
        <taxon>Bacteria</taxon>
        <taxon>Pseudomonadati</taxon>
        <taxon>Pseudomonadota</taxon>
        <taxon>Gammaproteobacteria</taxon>
        <taxon>Legionellales</taxon>
        <taxon>Coxiellaceae</taxon>
        <taxon>Coxiella</taxon>
    </lineage>
</organism>
<feature type="domain" description="Quinate/shikimate 5-dehydrogenase/glutamyl-tRNA reductase" evidence="9">
    <location>
        <begin position="117"/>
        <end position="191"/>
    </location>
</feature>
<reference evidence="11 12" key="1">
    <citation type="journal article" date="2015" name="Genome Biol. Evol.">
        <title>Distinctive Genome Reduction Rates Revealed by Genomic Analyses of Two Coxiella-Like Endosymbionts in Ticks.</title>
        <authorList>
            <person name="Gottlieb Y."/>
            <person name="Lalzar I."/>
            <person name="Klasson L."/>
        </authorList>
    </citation>
    <scope>NUCLEOTIDE SEQUENCE [LARGE SCALE GENOMIC DNA]</scope>
    <source>
        <strain evidence="11 12">CRt</strain>
    </source>
</reference>
<evidence type="ECO:0000313" key="12">
    <source>
        <dbReference type="Proteomes" id="UP000063965"/>
    </source>
</evidence>
<keyword evidence="6 8" id="KW-0057">Aromatic amino acid biosynthesis</keyword>
<dbReference type="HAMAP" id="MF_00222">
    <property type="entry name" value="Shikimate_DH_AroE"/>
    <property type="match status" value="1"/>
</dbReference>
<proteinExistence type="inferred from homology"/>
<protein>
    <recommendedName>
        <fullName evidence="2 8">Shikimate dehydrogenase (NADP(+))</fullName>
        <shortName evidence="8">SDH</shortName>
        <ecNumber evidence="2 8">1.1.1.25</ecNumber>
    </recommendedName>
</protein>
<dbReference type="Pfam" id="PF01488">
    <property type="entry name" value="Shikimate_DH"/>
    <property type="match status" value="1"/>
</dbReference>
<feature type="binding site" evidence="8">
    <location>
        <position position="102"/>
    </location>
    <ligand>
        <name>shikimate</name>
        <dbReference type="ChEBI" id="CHEBI:36208"/>
    </ligand>
</feature>
<sequence length="279" mass="30989">MDKYAIIGNPVDHSLSPIIFQAFKEQTRRTFRYLKIKAPFNDFPKVLKEFQKEGGKGANITLPFKYEAYKLSNKQSREAKEAQAASALQFLDDGTIYGVNYDGLGLVQDLTCNHNITLAQKSILILGAGGATQGILGPLMNTTPTQIVIVNRTVSKASELASNFHLRGELQGIGYNDLKPIPYDIIIHATSLGHHGKFPSLPAAIIGPKTCCYDLSYRKIALPFLQWAKRQGANKCFDGLGMLIEHNAALFYLWFGIYPDTSPIFKRLSTSCEISFNKH</sequence>
<evidence type="ECO:0000313" key="11">
    <source>
        <dbReference type="EMBL" id="AKQ33170.1"/>
    </source>
</evidence>
<evidence type="ECO:0000256" key="6">
    <source>
        <dbReference type="ARBA" id="ARBA00023141"/>
    </source>
</evidence>
<feature type="binding site" evidence="8">
    <location>
        <position position="239"/>
    </location>
    <ligand>
        <name>NADP(+)</name>
        <dbReference type="ChEBI" id="CHEBI:58349"/>
    </ligand>
</feature>
<dbReference type="PANTHER" id="PTHR21089">
    <property type="entry name" value="SHIKIMATE DEHYDROGENASE"/>
    <property type="match status" value="1"/>
</dbReference>
<dbReference type="InterPro" id="IPR046346">
    <property type="entry name" value="Aminoacid_DH-like_N_sf"/>
</dbReference>
<feature type="active site" description="Proton acceptor" evidence="8">
    <location>
        <position position="65"/>
    </location>
</feature>
<dbReference type="SUPFAM" id="SSF51735">
    <property type="entry name" value="NAD(P)-binding Rossmann-fold domains"/>
    <property type="match status" value="1"/>
</dbReference>
<comment type="catalytic activity">
    <reaction evidence="7 8">
        <text>shikimate + NADP(+) = 3-dehydroshikimate + NADPH + H(+)</text>
        <dbReference type="Rhea" id="RHEA:17737"/>
        <dbReference type="ChEBI" id="CHEBI:15378"/>
        <dbReference type="ChEBI" id="CHEBI:16630"/>
        <dbReference type="ChEBI" id="CHEBI:36208"/>
        <dbReference type="ChEBI" id="CHEBI:57783"/>
        <dbReference type="ChEBI" id="CHEBI:58349"/>
        <dbReference type="EC" id="1.1.1.25"/>
    </reaction>
</comment>
<dbReference type="Proteomes" id="UP000063965">
    <property type="component" value="Chromosome"/>
</dbReference>
<accession>A0ABM5UTA7</accession>
<keyword evidence="4 8" id="KW-0521">NADP</keyword>
<comment type="pathway">
    <text evidence="1 8">Metabolic intermediate biosynthesis; chorismate biosynthesis; chorismate from D-erythrose 4-phosphate and phosphoenolpyruvate: step 4/7.</text>
</comment>
<dbReference type="RefSeq" id="WP_048875740.1">
    <property type="nucleotide sequence ID" value="NZ_CP011126.1"/>
</dbReference>
<evidence type="ECO:0000256" key="2">
    <source>
        <dbReference type="ARBA" id="ARBA00012962"/>
    </source>
</evidence>
<evidence type="ECO:0000259" key="10">
    <source>
        <dbReference type="Pfam" id="PF08501"/>
    </source>
</evidence>
<dbReference type="InterPro" id="IPR011342">
    <property type="entry name" value="Shikimate_DH"/>
</dbReference>
<keyword evidence="12" id="KW-1185">Reference proteome</keyword>
<keyword evidence="3 8" id="KW-0028">Amino-acid biosynthesis</keyword>
<dbReference type="InterPro" id="IPR013708">
    <property type="entry name" value="Shikimate_DH-bd_N"/>
</dbReference>
<dbReference type="EC" id="1.1.1.25" evidence="2 8"/>
<evidence type="ECO:0000256" key="5">
    <source>
        <dbReference type="ARBA" id="ARBA00023002"/>
    </source>
</evidence>
<feature type="binding site" evidence="8">
    <location>
        <begin position="14"/>
        <end position="16"/>
    </location>
    <ligand>
        <name>shikimate</name>
        <dbReference type="ChEBI" id="CHEBI:36208"/>
    </ligand>
</feature>
<feature type="binding site" evidence="8">
    <location>
        <begin position="151"/>
        <end position="156"/>
    </location>
    <ligand>
        <name>NADP(+)</name>
        <dbReference type="ChEBI" id="CHEBI:58349"/>
    </ligand>
</feature>